<keyword evidence="2" id="KW-1133">Transmembrane helix</keyword>
<evidence type="ECO:0008006" key="5">
    <source>
        <dbReference type="Google" id="ProtNLM"/>
    </source>
</evidence>
<dbReference type="STRING" id="35752.SAMN05421541_10171"/>
<keyword evidence="2" id="KW-0812">Transmembrane</keyword>
<feature type="transmembrane region" description="Helical" evidence="2">
    <location>
        <begin position="21"/>
        <end position="39"/>
    </location>
</feature>
<keyword evidence="2" id="KW-0472">Membrane</keyword>
<gene>
    <name evidence="3" type="ORF">SAMN05421541_10171</name>
</gene>
<feature type="compositionally biased region" description="Low complexity" evidence="1">
    <location>
        <begin position="343"/>
        <end position="358"/>
    </location>
</feature>
<sequence length="377" mass="39902">MMTVRAHQHQRGRPISAAARLLLPILLAMSVTALFVMVWQSVDEQSRFASLERDGIRYIQELGPLEIALTNAGTAALGDDPAAPADLGRAVAAVAAVDRDLGERLSAQDRWAGLRAKIEALPADGTDQEIIAAYGTVNDLLLALMDKVRNSSQLVRDPSADLFYLGDGAAQELPESIVAASRYTNLLLTLSKLPASERPAALIEINTEASGLASNARDLSDDIRLAVEESGTQGLGSALLSRLDRYNRAVDNLLPLASARNGVNTEQVTLARGELQTAAAELSAALLTQIGLGLDDRISTLDQRRLTAIGILVVSVLAALIPVGLSLAGRIRRTRAARNSGTPGHAPAHAPAGAWPGPDSRPEAGQDQTLRRRISVP</sequence>
<proteinExistence type="predicted"/>
<feature type="transmembrane region" description="Helical" evidence="2">
    <location>
        <begin position="306"/>
        <end position="328"/>
    </location>
</feature>
<evidence type="ECO:0000256" key="1">
    <source>
        <dbReference type="SAM" id="MobiDB-lite"/>
    </source>
</evidence>
<feature type="region of interest" description="Disordered" evidence="1">
    <location>
        <begin position="336"/>
        <end position="377"/>
    </location>
</feature>
<accession>A0A1I1ZFB4</accession>
<name>A0A1I1ZFB4_9ACTN</name>
<dbReference type="Proteomes" id="UP000199645">
    <property type="component" value="Unassembled WGS sequence"/>
</dbReference>
<keyword evidence="4" id="KW-1185">Reference proteome</keyword>
<evidence type="ECO:0000256" key="2">
    <source>
        <dbReference type="SAM" id="Phobius"/>
    </source>
</evidence>
<dbReference type="EMBL" id="FONV01000001">
    <property type="protein sequence ID" value="SFE30355.1"/>
    <property type="molecule type" value="Genomic_DNA"/>
</dbReference>
<protein>
    <recommendedName>
        <fullName evidence="5">Nitrate and nitrite sensing</fullName>
    </recommendedName>
</protein>
<reference evidence="3 4" key="1">
    <citation type="submission" date="2016-10" db="EMBL/GenBank/DDBJ databases">
        <authorList>
            <person name="de Groot N.N."/>
        </authorList>
    </citation>
    <scope>NUCLEOTIDE SEQUENCE [LARGE SCALE GENOMIC DNA]</scope>
    <source>
        <strain evidence="3 4">DSM 43019</strain>
    </source>
</reference>
<organism evidence="3 4">
    <name type="scientific">Actinoplanes philippinensis</name>
    <dbReference type="NCBI Taxonomy" id="35752"/>
    <lineage>
        <taxon>Bacteria</taxon>
        <taxon>Bacillati</taxon>
        <taxon>Actinomycetota</taxon>
        <taxon>Actinomycetes</taxon>
        <taxon>Micromonosporales</taxon>
        <taxon>Micromonosporaceae</taxon>
        <taxon>Actinoplanes</taxon>
    </lineage>
</organism>
<evidence type="ECO:0000313" key="4">
    <source>
        <dbReference type="Proteomes" id="UP000199645"/>
    </source>
</evidence>
<dbReference type="AlphaFoldDB" id="A0A1I1ZFB4"/>
<evidence type="ECO:0000313" key="3">
    <source>
        <dbReference type="EMBL" id="SFE30355.1"/>
    </source>
</evidence>